<comment type="caution">
    <text evidence="1">The sequence shown here is derived from an EMBL/GenBank/DDBJ whole genome shotgun (WGS) entry which is preliminary data.</text>
</comment>
<name>A0AAV5VN42_9BILA</name>
<keyword evidence="2" id="KW-1185">Reference proteome</keyword>
<dbReference type="EMBL" id="BTSY01000003">
    <property type="protein sequence ID" value="GMT19814.1"/>
    <property type="molecule type" value="Genomic_DNA"/>
</dbReference>
<gene>
    <name evidence="1" type="ORF">PFISCL1PPCAC_11111</name>
</gene>
<sequence length="96" mass="10898">PQEYEWPLPVPDSEVPVNSDYGVKVNYIRTRSNLLVNSIDQISCPNAYDYLIQHGDGTPIVLLSNFDFALRYGVQGTARWTDSSKIYNFGVKDNLK</sequence>
<evidence type="ECO:0000313" key="1">
    <source>
        <dbReference type="EMBL" id="GMT19814.1"/>
    </source>
</evidence>
<reference evidence="1" key="1">
    <citation type="submission" date="2023-10" db="EMBL/GenBank/DDBJ databases">
        <title>Genome assembly of Pristionchus species.</title>
        <authorList>
            <person name="Yoshida K."/>
            <person name="Sommer R.J."/>
        </authorList>
    </citation>
    <scope>NUCLEOTIDE SEQUENCE</scope>
    <source>
        <strain evidence="1">RS5133</strain>
    </source>
</reference>
<accession>A0AAV5VN42</accession>
<dbReference type="Proteomes" id="UP001432322">
    <property type="component" value="Unassembled WGS sequence"/>
</dbReference>
<protein>
    <submittedName>
        <fullName evidence="1">Uncharacterized protein</fullName>
    </submittedName>
</protein>
<evidence type="ECO:0000313" key="2">
    <source>
        <dbReference type="Proteomes" id="UP001432322"/>
    </source>
</evidence>
<feature type="non-terminal residue" evidence="1">
    <location>
        <position position="96"/>
    </location>
</feature>
<feature type="non-terminal residue" evidence="1">
    <location>
        <position position="1"/>
    </location>
</feature>
<organism evidence="1 2">
    <name type="scientific">Pristionchus fissidentatus</name>
    <dbReference type="NCBI Taxonomy" id="1538716"/>
    <lineage>
        <taxon>Eukaryota</taxon>
        <taxon>Metazoa</taxon>
        <taxon>Ecdysozoa</taxon>
        <taxon>Nematoda</taxon>
        <taxon>Chromadorea</taxon>
        <taxon>Rhabditida</taxon>
        <taxon>Rhabditina</taxon>
        <taxon>Diplogasteromorpha</taxon>
        <taxon>Diplogasteroidea</taxon>
        <taxon>Neodiplogasteridae</taxon>
        <taxon>Pristionchus</taxon>
    </lineage>
</organism>
<dbReference type="AlphaFoldDB" id="A0AAV5VN42"/>
<proteinExistence type="predicted"/>